<dbReference type="GO" id="GO:0005525">
    <property type="term" value="F:GTP binding"/>
    <property type="evidence" value="ECO:0007669"/>
    <property type="project" value="UniProtKB-KW"/>
</dbReference>
<evidence type="ECO:0000259" key="9">
    <source>
        <dbReference type="Pfam" id="PF22640"/>
    </source>
</evidence>
<keyword evidence="4 10" id="KW-0548">Nucleotidyltransferase</keyword>
<dbReference type="RefSeq" id="WP_146966528.1">
    <property type="nucleotide sequence ID" value="NZ_AP019822.1"/>
</dbReference>
<dbReference type="AlphaFoldDB" id="A0A510JB26"/>
<evidence type="ECO:0000256" key="6">
    <source>
        <dbReference type="ARBA" id="ARBA00023134"/>
    </source>
</evidence>
<dbReference type="OrthoDB" id="9806359at2"/>
<reference evidence="10 11" key="1">
    <citation type="submission" date="2019-07" db="EMBL/GenBank/DDBJ databases">
        <title>Complete Genome Sequence of Leptotrichia goodfellowii Strain JCM 16774.</title>
        <authorList>
            <person name="Watanabe S."/>
            <person name="Cui L."/>
        </authorList>
    </citation>
    <scope>NUCLEOTIDE SEQUENCE [LARGE SCALE GENOMIC DNA]</scope>
    <source>
        <strain evidence="10 11">JCM16774</strain>
    </source>
</reference>
<evidence type="ECO:0000313" key="10">
    <source>
        <dbReference type="EMBL" id="BBM36538.1"/>
    </source>
</evidence>
<evidence type="ECO:0000256" key="5">
    <source>
        <dbReference type="ARBA" id="ARBA00022741"/>
    </source>
</evidence>
<accession>A0A510JB26</accession>
<dbReference type="InterPro" id="IPR049577">
    <property type="entry name" value="GMPP_N"/>
</dbReference>
<dbReference type="InterPro" id="IPR054566">
    <property type="entry name" value="ManC/GMP-like_b-helix"/>
</dbReference>
<dbReference type="PANTHER" id="PTHR46390:SF1">
    <property type="entry name" value="MANNOSE-1-PHOSPHATE GUANYLYLTRANSFERASE"/>
    <property type="match status" value="1"/>
</dbReference>
<evidence type="ECO:0000313" key="11">
    <source>
        <dbReference type="Proteomes" id="UP000321606"/>
    </source>
</evidence>
<dbReference type="KEGG" id="lgo:JCM16774_1482"/>
<comment type="catalytic activity">
    <reaction evidence="7">
        <text>alpha-D-mannose 1-phosphate + GTP + H(+) = GDP-alpha-D-mannose + diphosphate</text>
        <dbReference type="Rhea" id="RHEA:15229"/>
        <dbReference type="ChEBI" id="CHEBI:15378"/>
        <dbReference type="ChEBI" id="CHEBI:33019"/>
        <dbReference type="ChEBI" id="CHEBI:37565"/>
        <dbReference type="ChEBI" id="CHEBI:57527"/>
        <dbReference type="ChEBI" id="CHEBI:58409"/>
        <dbReference type="EC" id="2.7.7.13"/>
    </reaction>
</comment>
<name>A0A510JB26_9FUSO</name>
<feature type="domain" description="MannoseP isomerase/GMP-like beta-helix" evidence="9">
    <location>
        <begin position="313"/>
        <end position="363"/>
    </location>
</feature>
<evidence type="ECO:0000256" key="7">
    <source>
        <dbReference type="ARBA" id="ARBA00047343"/>
    </source>
</evidence>
<organism evidence="10 11">
    <name type="scientific">Pseudoleptotrichia goodfellowii</name>
    <dbReference type="NCBI Taxonomy" id="157692"/>
    <lineage>
        <taxon>Bacteria</taxon>
        <taxon>Fusobacteriati</taxon>
        <taxon>Fusobacteriota</taxon>
        <taxon>Fusobacteriia</taxon>
        <taxon>Fusobacteriales</taxon>
        <taxon>Leptotrichiaceae</taxon>
        <taxon>Pseudoleptotrichia</taxon>
    </lineage>
</organism>
<dbReference type="EMBL" id="AP019822">
    <property type="protein sequence ID" value="BBM36538.1"/>
    <property type="molecule type" value="Genomic_DNA"/>
</dbReference>
<dbReference type="PANTHER" id="PTHR46390">
    <property type="entry name" value="MANNOSE-1-PHOSPHATE GUANYLYLTRANSFERASE"/>
    <property type="match status" value="1"/>
</dbReference>
<dbReference type="Pfam" id="PF00483">
    <property type="entry name" value="NTP_transferase"/>
    <property type="match status" value="1"/>
</dbReference>
<evidence type="ECO:0000256" key="2">
    <source>
        <dbReference type="ARBA" id="ARBA00012387"/>
    </source>
</evidence>
<dbReference type="SUPFAM" id="SSF159283">
    <property type="entry name" value="Guanosine diphospho-D-mannose pyrophosphorylase/mannose-6-phosphate isomerase linker domain"/>
    <property type="match status" value="1"/>
</dbReference>
<evidence type="ECO:0000256" key="3">
    <source>
        <dbReference type="ARBA" id="ARBA00022679"/>
    </source>
</evidence>
<dbReference type="Pfam" id="PF22640">
    <property type="entry name" value="ManC_GMP_beta-helix"/>
    <property type="match status" value="1"/>
</dbReference>
<evidence type="ECO:0000259" key="8">
    <source>
        <dbReference type="Pfam" id="PF00483"/>
    </source>
</evidence>
<protein>
    <recommendedName>
        <fullName evidence="2">mannose-1-phosphate guanylyltransferase</fullName>
        <ecNumber evidence="2">2.7.7.13</ecNumber>
    </recommendedName>
</protein>
<dbReference type="Proteomes" id="UP000321606">
    <property type="component" value="Chromosome"/>
</dbReference>
<comment type="similarity">
    <text evidence="1">Belongs to the mannose-6-phosphate isomerase type 2 family.</text>
</comment>
<keyword evidence="3 10" id="KW-0808">Transferase</keyword>
<dbReference type="GO" id="GO:0004475">
    <property type="term" value="F:mannose-1-phosphate guanylyltransferase (GTP) activity"/>
    <property type="evidence" value="ECO:0007669"/>
    <property type="project" value="UniProtKB-EC"/>
</dbReference>
<sequence length="369" mass="42843">MDKVVLIMAGGSGTRFWPLSTNERPKQFLDLVSDKTMIRETVNRVTKLIPAEKIFISTNIDYLDIVKKELPEIPERNIIFEPMARDTAACIGYAALIIKKLYENSIMAVLPSDHLIKKEKEFLESLEFAFEKAKNDVIVTLGIKPSYPETGYGYIEYIKNKNLAKEQSKEKFEIYKVKSFREKPNKEIAEKYIEKGNYLWNSGMFVWKTDFILNEIRKYMDSHKPVTDKIEEMLSNIDLNEFYGKKLSSYVSEEFEKFEKISIDFGVMEHTRAVLVIPVDIEWNDVGSFKSLEDVFPKDKDNNIVKAEKYEEIESEGNIIINKENDKIIATIGLEDIVIVNTKDALLVCHKEKSQEIKKILTKIKKYKK</sequence>
<dbReference type="STRING" id="714315.GCA_000516535_01489"/>
<keyword evidence="5" id="KW-0547">Nucleotide-binding</keyword>
<dbReference type="InterPro" id="IPR005835">
    <property type="entry name" value="NTP_transferase_dom"/>
</dbReference>
<proteinExistence type="inferred from homology"/>
<dbReference type="CDD" id="cd02509">
    <property type="entry name" value="GDP-M1P_Guanylyltransferase"/>
    <property type="match status" value="1"/>
</dbReference>
<dbReference type="GO" id="GO:0009298">
    <property type="term" value="P:GDP-mannose biosynthetic process"/>
    <property type="evidence" value="ECO:0007669"/>
    <property type="project" value="TreeGrafter"/>
</dbReference>
<dbReference type="SUPFAM" id="SSF53448">
    <property type="entry name" value="Nucleotide-diphospho-sugar transferases"/>
    <property type="match status" value="1"/>
</dbReference>
<gene>
    <name evidence="10" type="ORF">JCM16774_1482</name>
</gene>
<evidence type="ECO:0000256" key="1">
    <source>
        <dbReference type="ARBA" id="ARBA00006115"/>
    </source>
</evidence>
<evidence type="ECO:0000256" key="4">
    <source>
        <dbReference type="ARBA" id="ARBA00022695"/>
    </source>
</evidence>
<dbReference type="Gene3D" id="3.90.550.10">
    <property type="entry name" value="Spore Coat Polysaccharide Biosynthesis Protein SpsA, Chain A"/>
    <property type="match status" value="1"/>
</dbReference>
<feature type="domain" description="Nucleotidyl transferase" evidence="8">
    <location>
        <begin position="5"/>
        <end position="300"/>
    </location>
</feature>
<dbReference type="InterPro" id="IPR029044">
    <property type="entry name" value="Nucleotide-diphossugar_trans"/>
</dbReference>
<dbReference type="FunFam" id="3.90.550.10:FF:000046">
    <property type="entry name" value="Mannose-1-phosphate guanylyltransferase (GDP)"/>
    <property type="match status" value="1"/>
</dbReference>
<dbReference type="InterPro" id="IPR051161">
    <property type="entry name" value="Mannose-6P_isomerase_type2"/>
</dbReference>
<keyword evidence="6" id="KW-0342">GTP-binding</keyword>
<dbReference type="EC" id="2.7.7.13" evidence="2"/>